<feature type="transmembrane region" description="Helical" evidence="1">
    <location>
        <begin position="205"/>
        <end position="225"/>
    </location>
</feature>
<proteinExistence type="predicted"/>
<gene>
    <name evidence="2" type="ordered locus">Acid_0282</name>
</gene>
<sequence precursor="true">MTKITEGTMESSHPSASQAKSFLAVFLAAVALVASLSLLTNRMAARWDMKYYLDMATNGIAGNHHLATPFAYRPVVPMTIYAISHTLHTDPETTFHAATHVIAVVLLVLAFYFTRSFGGSPLAAWCGMIFLGLNFVMVRYPLFTGTMIDIYAYVLVLIAFWGVLRRRFYPVLLLCAVGLFLKEFMVVPLMAQAGVLLIETPPRRWLSLWLPLGLTAFAVAFYIILTRATIPVVESFDHIDLHHPETLRFVFTHPLSPMRWFNIIYTTLSLWLPCLLLMTRDRWQMLRRYLAPYGWTMGLFAAFQFVLLMYGGNNLFTFVGYSLPLELLVVAVLIDRGAPATWELVLVVAVLVVFNRISAHIPTYDEGNWDGLIDFYGGYGVEVRLRSVLRFLEILAYTGAFYLLRKGIGQERATRVAVQGGR</sequence>
<dbReference type="InParanoid" id="Q02CC2"/>
<dbReference type="EMBL" id="CP000473">
    <property type="protein sequence ID" value="ABJ81294.1"/>
    <property type="molecule type" value="Genomic_DNA"/>
</dbReference>
<keyword evidence="1" id="KW-0472">Membrane</keyword>
<organism evidence="2">
    <name type="scientific">Solibacter usitatus (strain Ellin6076)</name>
    <dbReference type="NCBI Taxonomy" id="234267"/>
    <lineage>
        <taxon>Bacteria</taxon>
        <taxon>Pseudomonadati</taxon>
        <taxon>Acidobacteriota</taxon>
        <taxon>Terriglobia</taxon>
        <taxon>Bryobacterales</taxon>
        <taxon>Solibacteraceae</taxon>
        <taxon>Candidatus Solibacter</taxon>
    </lineage>
</organism>
<name>Q02CC2_SOLUE</name>
<dbReference type="HOGENOM" id="CLU_650357_0_0_0"/>
<evidence type="ECO:0000256" key="1">
    <source>
        <dbReference type="SAM" id="Phobius"/>
    </source>
</evidence>
<feature type="transmembrane region" description="Helical" evidence="1">
    <location>
        <begin position="170"/>
        <end position="198"/>
    </location>
</feature>
<reference evidence="2" key="1">
    <citation type="submission" date="2006-10" db="EMBL/GenBank/DDBJ databases">
        <title>Complete sequence of Solibacter usitatus Ellin6076.</title>
        <authorList>
            <consortium name="US DOE Joint Genome Institute"/>
            <person name="Copeland A."/>
            <person name="Lucas S."/>
            <person name="Lapidus A."/>
            <person name="Barry K."/>
            <person name="Detter J.C."/>
            <person name="Glavina del Rio T."/>
            <person name="Hammon N."/>
            <person name="Israni S."/>
            <person name="Dalin E."/>
            <person name="Tice H."/>
            <person name="Pitluck S."/>
            <person name="Thompson L.S."/>
            <person name="Brettin T."/>
            <person name="Bruce D."/>
            <person name="Han C."/>
            <person name="Tapia R."/>
            <person name="Gilna P."/>
            <person name="Schmutz J."/>
            <person name="Larimer F."/>
            <person name="Land M."/>
            <person name="Hauser L."/>
            <person name="Kyrpides N."/>
            <person name="Mikhailova N."/>
            <person name="Janssen P.H."/>
            <person name="Kuske C.R."/>
            <person name="Richardson P."/>
        </authorList>
    </citation>
    <scope>NUCLEOTIDE SEQUENCE</scope>
    <source>
        <strain evidence="2">Ellin6076</strain>
    </source>
</reference>
<accession>Q02CC2</accession>
<feature type="transmembrane region" description="Helical" evidence="1">
    <location>
        <begin position="94"/>
        <end position="113"/>
    </location>
</feature>
<keyword evidence="1" id="KW-0812">Transmembrane</keyword>
<protein>
    <recommendedName>
        <fullName evidence="3">Glycosyltransferase RgtA/B/C/D-like domain-containing protein</fullName>
    </recommendedName>
</protein>
<feature type="transmembrane region" description="Helical" evidence="1">
    <location>
        <begin position="148"/>
        <end position="164"/>
    </location>
</feature>
<feature type="transmembrane region" description="Helical" evidence="1">
    <location>
        <begin position="341"/>
        <end position="363"/>
    </location>
</feature>
<dbReference type="AlphaFoldDB" id="Q02CC2"/>
<dbReference type="KEGG" id="sus:Acid_0282"/>
<dbReference type="STRING" id="234267.Acid_0282"/>
<feature type="transmembrane region" description="Helical" evidence="1">
    <location>
        <begin position="119"/>
        <end position="136"/>
    </location>
</feature>
<evidence type="ECO:0000313" key="2">
    <source>
        <dbReference type="EMBL" id="ABJ81294.1"/>
    </source>
</evidence>
<feature type="transmembrane region" description="Helical" evidence="1">
    <location>
        <begin position="290"/>
        <end position="310"/>
    </location>
</feature>
<keyword evidence="1" id="KW-1133">Transmembrane helix</keyword>
<feature type="transmembrane region" description="Helical" evidence="1">
    <location>
        <begin position="21"/>
        <end position="40"/>
    </location>
</feature>
<evidence type="ECO:0008006" key="3">
    <source>
        <dbReference type="Google" id="ProtNLM"/>
    </source>
</evidence>